<dbReference type="InterPro" id="IPR016032">
    <property type="entry name" value="Sig_transdc_resp-reg_C-effctor"/>
</dbReference>
<organism evidence="4 5">
    <name type="scientific">Moheibacter sediminis</name>
    <dbReference type="NCBI Taxonomy" id="1434700"/>
    <lineage>
        <taxon>Bacteria</taxon>
        <taxon>Pseudomonadati</taxon>
        <taxon>Bacteroidota</taxon>
        <taxon>Flavobacteriia</taxon>
        <taxon>Flavobacteriales</taxon>
        <taxon>Weeksellaceae</taxon>
        <taxon>Moheibacter</taxon>
    </lineage>
</organism>
<evidence type="ECO:0000313" key="5">
    <source>
        <dbReference type="Proteomes" id="UP000192393"/>
    </source>
</evidence>
<keyword evidence="2" id="KW-1133">Transmembrane helix</keyword>
<keyword evidence="5" id="KW-1185">Reference proteome</keyword>
<dbReference type="EMBL" id="FWXS01000004">
    <property type="protein sequence ID" value="SMC58572.1"/>
    <property type="molecule type" value="Genomic_DNA"/>
</dbReference>
<evidence type="ECO:0000256" key="3">
    <source>
        <dbReference type="SAM" id="SignalP"/>
    </source>
</evidence>
<evidence type="ECO:0008006" key="6">
    <source>
        <dbReference type="Google" id="ProtNLM"/>
    </source>
</evidence>
<accession>A0A1W2ADK6</accession>
<dbReference type="STRING" id="1434700.SAMN06296427_10469"/>
<feature type="chain" id="PRO_5012890472" description="Regulatory protein, luxR family" evidence="3">
    <location>
        <begin position="20"/>
        <end position="525"/>
    </location>
</feature>
<feature type="coiled-coil region" evidence="1">
    <location>
        <begin position="373"/>
        <end position="414"/>
    </location>
</feature>
<dbReference type="InterPro" id="IPR011990">
    <property type="entry name" value="TPR-like_helical_dom_sf"/>
</dbReference>
<dbReference type="GO" id="GO:0003677">
    <property type="term" value="F:DNA binding"/>
    <property type="evidence" value="ECO:0007669"/>
    <property type="project" value="InterPro"/>
</dbReference>
<feature type="signal peptide" evidence="3">
    <location>
        <begin position="1"/>
        <end position="19"/>
    </location>
</feature>
<dbReference type="GO" id="GO:0006355">
    <property type="term" value="P:regulation of DNA-templated transcription"/>
    <property type="evidence" value="ECO:0007669"/>
    <property type="project" value="InterPro"/>
</dbReference>
<evidence type="ECO:0000256" key="2">
    <source>
        <dbReference type="SAM" id="Phobius"/>
    </source>
</evidence>
<dbReference type="Gene3D" id="1.25.40.10">
    <property type="entry name" value="Tetratricopeptide repeat domain"/>
    <property type="match status" value="2"/>
</dbReference>
<protein>
    <recommendedName>
        <fullName evidence="6">Regulatory protein, luxR family</fullName>
    </recommendedName>
</protein>
<keyword evidence="2" id="KW-0472">Membrane</keyword>
<gene>
    <name evidence="4" type="ORF">SAMN06296427_10469</name>
</gene>
<proteinExistence type="predicted"/>
<keyword evidence="2" id="KW-0812">Transmembrane</keyword>
<dbReference type="Proteomes" id="UP000192393">
    <property type="component" value="Unassembled WGS sequence"/>
</dbReference>
<dbReference type="SUPFAM" id="SSF48452">
    <property type="entry name" value="TPR-like"/>
    <property type="match status" value="2"/>
</dbReference>
<evidence type="ECO:0000313" key="4">
    <source>
        <dbReference type="EMBL" id="SMC58572.1"/>
    </source>
</evidence>
<keyword evidence="1" id="KW-0175">Coiled coil</keyword>
<reference evidence="4 5" key="1">
    <citation type="submission" date="2017-04" db="EMBL/GenBank/DDBJ databases">
        <authorList>
            <person name="Afonso C.L."/>
            <person name="Miller P.J."/>
            <person name="Scott M.A."/>
            <person name="Spackman E."/>
            <person name="Goraichik I."/>
            <person name="Dimitrov K.M."/>
            <person name="Suarez D.L."/>
            <person name="Swayne D.E."/>
        </authorList>
    </citation>
    <scope>NUCLEOTIDE SEQUENCE [LARGE SCALE GENOMIC DNA]</scope>
    <source>
        <strain evidence="4 5">CGMCC 1.12708</strain>
    </source>
</reference>
<dbReference type="AlphaFoldDB" id="A0A1W2ADK6"/>
<sequence length="525" mass="61549">MIKNCTLYFLILLPCLLLCQNDFNHKLTQQLQSSKNFKDSSVIVRKFIQENENLSTKEAFRLLKVAEDLLRKDSDKKLWAEFYLDAGEIYFHHLEIDKAIENYIKSYEFFELTNSPNKQLIESRFGNIYTQTGNFSQAEEYLFKAHNHALATNDKEQAAENEASIGWLYYMEYMEKDDSVKLESSLNYSKKAYKWIDQYGDDLSKMKLNVAIAQIISFTHNGSSTGDSAYYYYFQKAIKLADTSKTIPLQSKAFAYNQYARYLFDIGRPDLAEVNAEKAFEFVKNMESFEKLAIAKTLYKSYIENKKFEKAAQFFEKYSELQDSLRKFEKYSNIQTLIHQQENPRKDSWIEKHWEKVLIIMLAFFTIVFVFVKMNQKRKLKDAQNELNQLSHKVSTLNSDISKYEDEIIQLKNDSNANMIEMGEKEAQLKDILETPLLTDDQWLSFKQSFERVNNDYSKRIPQYFSNVSQAELRYLYLIKLGLNHKEIASVLGISSDSVRLYKHRLGKKVTPGKENVLSVLFNSN</sequence>
<keyword evidence="3" id="KW-0732">Signal</keyword>
<evidence type="ECO:0000256" key="1">
    <source>
        <dbReference type="SAM" id="Coils"/>
    </source>
</evidence>
<name>A0A1W2ADK6_9FLAO</name>
<dbReference type="SUPFAM" id="SSF46894">
    <property type="entry name" value="C-terminal effector domain of the bipartite response regulators"/>
    <property type="match status" value="1"/>
</dbReference>
<feature type="transmembrane region" description="Helical" evidence="2">
    <location>
        <begin position="353"/>
        <end position="372"/>
    </location>
</feature>